<protein>
    <recommendedName>
        <fullName evidence="1">non-specific serine/threonine protein kinase</fullName>
        <ecNumber evidence="1">2.7.11.1</ecNumber>
    </recommendedName>
</protein>
<evidence type="ECO:0000256" key="1">
    <source>
        <dbReference type="ARBA" id="ARBA00012513"/>
    </source>
</evidence>
<dbReference type="RefSeq" id="WP_306071127.1">
    <property type="nucleotide sequence ID" value="NZ_CP120988.1"/>
</dbReference>
<feature type="transmembrane region" description="Helical" evidence="7">
    <location>
        <begin position="495"/>
        <end position="514"/>
    </location>
</feature>
<dbReference type="CDD" id="cd14014">
    <property type="entry name" value="STKc_PknB_like"/>
    <property type="match status" value="1"/>
</dbReference>
<keyword evidence="7" id="KW-1133">Transmembrane helix</keyword>
<dbReference type="EMBL" id="CP120988">
    <property type="protein sequence ID" value="WLQ57279.1"/>
    <property type="molecule type" value="Genomic_DNA"/>
</dbReference>
<evidence type="ECO:0000259" key="8">
    <source>
        <dbReference type="PROSITE" id="PS50011"/>
    </source>
</evidence>
<evidence type="ECO:0000313" key="9">
    <source>
        <dbReference type="EMBL" id="WLQ57279.1"/>
    </source>
</evidence>
<dbReference type="Gene3D" id="3.30.200.20">
    <property type="entry name" value="Phosphorylase Kinase, domain 1"/>
    <property type="match status" value="1"/>
</dbReference>
<feature type="transmembrane region" description="Helical" evidence="7">
    <location>
        <begin position="526"/>
        <end position="545"/>
    </location>
</feature>
<keyword evidence="10" id="KW-1185">Reference proteome</keyword>
<dbReference type="SUPFAM" id="SSF56112">
    <property type="entry name" value="Protein kinase-like (PK-like)"/>
    <property type="match status" value="1"/>
</dbReference>
<dbReference type="PANTHER" id="PTHR43289">
    <property type="entry name" value="MITOGEN-ACTIVATED PROTEIN KINASE KINASE KINASE 20-RELATED"/>
    <property type="match status" value="1"/>
</dbReference>
<feature type="transmembrane region" description="Helical" evidence="7">
    <location>
        <begin position="372"/>
        <end position="394"/>
    </location>
</feature>
<gene>
    <name evidence="9" type="ORF">P8A19_18295</name>
</gene>
<keyword evidence="6" id="KW-0067">ATP-binding</keyword>
<evidence type="ECO:0000256" key="7">
    <source>
        <dbReference type="SAM" id="Phobius"/>
    </source>
</evidence>
<name>A0ABY9IR34_9ACTN</name>
<dbReference type="EC" id="2.7.11.1" evidence="1"/>
<feature type="transmembrane region" description="Helical" evidence="7">
    <location>
        <begin position="431"/>
        <end position="451"/>
    </location>
</feature>
<reference evidence="9 10" key="1">
    <citation type="submission" date="2023-03" db="EMBL/GenBank/DDBJ databases">
        <title>Isolation and description of six Streptomyces strains from soil environments, able to metabolize different microbial glucans.</title>
        <authorList>
            <person name="Widen T."/>
            <person name="Larsbrink J."/>
        </authorList>
    </citation>
    <scope>NUCLEOTIDE SEQUENCE [LARGE SCALE GENOMIC DNA]</scope>
    <source>
        <strain evidence="9 10">Alt2</strain>
    </source>
</reference>
<dbReference type="SMART" id="SM00220">
    <property type="entry name" value="S_TKc"/>
    <property type="match status" value="1"/>
</dbReference>
<evidence type="ECO:0000256" key="6">
    <source>
        <dbReference type="ARBA" id="ARBA00022840"/>
    </source>
</evidence>
<dbReference type="Gene3D" id="1.10.510.10">
    <property type="entry name" value="Transferase(Phosphotransferase) domain 1"/>
    <property type="match status" value="1"/>
</dbReference>
<feature type="transmembrane region" description="Helical" evidence="7">
    <location>
        <begin position="463"/>
        <end position="483"/>
    </location>
</feature>
<keyword evidence="7" id="KW-0812">Transmembrane</keyword>
<dbReference type="InterPro" id="IPR000719">
    <property type="entry name" value="Prot_kinase_dom"/>
</dbReference>
<dbReference type="InterPro" id="IPR008271">
    <property type="entry name" value="Ser/Thr_kinase_AS"/>
</dbReference>
<evidence type="ECO:0000256" key="2">
    <source>
        <dbReference type="ARBA" id="ARBA00022527"/>
    </source>
</evidence>
<proteinExistence type="predicted"/>
<organism evidence="9 10">
    <name type="scientific">Streptomyces poriferorum</name>
    <dbReference type="NCBI Taxonomy" id="2798799"/>
    <lineage>
        <taxon>Bacteria</taxon>
        <taxon>Bacillati</taxon>
        <taxon>Actinomycetota</taxon>
        <taxon>Actinomycetes</taxon>
        <taxon>Kitasatosporales</taxon>
        <taxon>Streptomycetaceae</taxon>
        <taxon>Streptomyces</taxon>
    </lineage>
</organism>
<keyword evidence="5 9" id="KW-0418">Kinase</keyword>
<evidence type="ECO:0000256" key="3">
    <source>
        <dbReference type="ARBA" id="ARBA00022679"/>
    </source>
</evidence>
<dbReference type="PROSITE" id="PS50011">
    <property type="entry name" value="PROTEIN_KINASE_DOM"/>
    <property type="match status" value="1"/>
</dbReference>
<dbReference type="InterPro" id="IPR011009">
    <property type="entry name" value="Kinase-like_dom_sf"/>
</dbReference>
<sequence length="555" mass="57412">MRGEVLDGRYRLTEPMGSGGMGRVWVAEDERIGRKVAVKVLSRIDEDASATRFAREARVIGGLSSPHIVTLHDFGEAQVAGERVLYLVMEHLQGRDLGAVLESRKPELPSPAEVMGWGVEICTGLETAHRAGIVHRDIKPANVLLTADGTIKILDFGIARMLSTAAAMTRTDLTAVGFVIGTPLYMSPEQIRAPDVLDSRSDLYSLGCLLHTLLTGGPPFTGAGTAVLAQHLGDVPEPPSARRADLAGFGELDAIVLRLLAKEPGERPEDAAETAALLRAAIASGPAPAGPALPERAPTVLGSVPHTLATPAGSAPAAPVPHPPVPSTLPFQPSMPAYPLPLPGGPQPQATPQRLRIAGRASRGKAASTRTVAATWLAGGGTALVAALLVALCSPAGTEGVLAGAVLAWLLGMAGAQGFTNMFDPREKSLFTRLVSALLLAVPLGVGGAAIDNAARDELSGRYLVIAFAACVAALTVGVLIADQLIARLRLSPRAALILSMSGWINGVAAWAVLAHRSPLETVGAVPVACGVWLVTAALPGWILAPSAHRSGRTA</sequence>
<dbReference type="PANTHER" id="PTHR43289:SF6">
    <property type="entry name" value="SERINE_THREONINE-PROTEIN KINASE NEKL-3"/>
    <property type="match status" value="1"/>
</dbReference>
<dbReference type="Proteomes" id="UP001235744">
    <property type="component" value="Chromosome"/>
</dbReference>
<dbReference type="PROSITE" id="PS00108">
    <property type="entry name" value="PROTEIN_KINASE_ST"/>
    <property type="match status" value="1"/>
</dbReference>
<evidence type="ECO:0000313" key="10">
    <source>
        <dbReference type="Proteomes" id="UP001235744"/>
    </source>
</evidence>
<keyword evidence="7" id="KW-0472">Membrane</keyword>
<feature type="transmembrane region" description="Helical" evidence="7">
    <location>
        <begin position="400"/>
        <end position="419"/>
    </location>
</feature>
<dbReference type="Pfam" id="PF00069">
    <property type="entry name" value="Pkinase"/>
    <property type="match status" value="1"/>
</dbReference>
<keyword evidence="2" id="KW-0723">Serine/threonine-protein kinase</keyword>
<keyword evidence="3 9" id="KW-0808">Transferase</keyword>
<keyword evidence="4" id="KW-0547">Nucleotide-binding</keyword>
<accession>A0ABY9IR34</accession>
<feature type="domain" description="Protein kinase" evidence="8">
    <location>
        <begin position="10"/>
        <end position="282"/>
    </location>
</feature>
<dbReference type="GO" id="GO:0004674">
    <property type="term" value="F:protein serine/threonine kinase activity"/>
    <property type="evidence" value="ECO:0007669"/>
    <property type="project" value="UniProtKB-EC"/>
</dbReference>
<evidence type="ECO:0000256" key="4">
    <source>
        <dbReference type="ARBA" id="ARBA00022741"/>
    </source>
</evidence>
<evidence type="ECO:0000256" key="5">
    <source>
        <dbReference type="ARBA" id="ARBA00022777"/>
    </source>
</evidence>